<evidence type="ECO:0000256" key="6">
    <source>
        <dbReference type="ARBA" id="ARBA00022833"/>
    </source>
</evidence>
<dbReference type="GO" id="GO:0046872">
    <property type="term" value="F:metal ion binding"/>
    <property type="evidence" value="ECO:0007669"/>
    <property type="project" value="UniProtKB-KW"/>
</dbReference>
<dbReference type="EC" id="3.4.-.-" evidence="7"/>
<evidence type="ECO:0000313" key="10">
    <source>
        <dbReference type="EMBL" id="KAK0752686.1"/>
    </source>
</evidence>
<dbReference type="Gene3D" id="3.40.630.10">
    <property type="entry name" value="Zn peptidases"/>
    <property type="match status" value="1"/>
</dbReference>
<evidence type="ECO:0000256" key="3">
    <source>
        <dbReference type="ARBA" id="ARBA00022670"/>
    </source>
</evidence>
<sequence>MLSPVAVASLALLAALPVPAASKPYINPEAIQADITTGALMSHLVALDNIATANNGNRAFGLPGYTASVDYIWERVSNIPGTRAWKQYFSSLFDQVLSIDFRVDGQSIHVVGLTYSPSTSEEGITAQLVHGPEGEAGCHDDSYRNLDVKGKIVLIQRWLCPESGNTTLAGRIFPAARAGASAVIIYQNVDAPVSSGTLTAPDPEHVPVGFINLSDGLRIKERLESGGQVQAYFQHTQIVEQRQSQNVLVETEDGDPDNIIILGAHLDSVQEGPGINDNASGSSLTLEVFRAAVKYRTRNKIRFAWWGGEENGLVGSRYYCTGLRTSEVESILAYLNFDMVSRGYFGVGDGDGSLTGVPAPPGSDVIERIYTSYFKSKGLEPTEARFTNGSDYASFWKYLNKPIGYLHTGTGEAQDPCYHQACDTIGNVNPQILTINAKAAAYMLSVLSTDGSALIRKQPTNATMLDSLRIKSLNAGFDVDHGKLEVMGQRHVGCGLEI</sequence>
<feature type="domain" description="PA" evidence="8">
    <location>
        <begin position="124"/>
        <end position="219"/>
    </location>
</feature>
<keyword evidence="3 7" id="KW-0645">Protease</keyword>
<evidence type="ECO:0000256" key="2">
    <source>
        <dbReference type="ARBA" id="ARBA00005634"/>
    </source>
</evidence>
<dbReference type="Gene3D" id="3.50.30.30">
    <property type="match status" value="1"/>
</dbReference>
<keyword evidence="6 7" id="KW-0862">Zinc</keyword>
<comment type="cofactor">
    <cofactor evidence="1">
        <name>Zn(2+)</name>
        <dbReference type="ChEBI" id="CHEBI:29105"/>
    </cofactor>
</comment>
<dbReference type="SUPFAM" id="SSF52025">
    <property type="entry name" value="PA domain"/>
    <property type="match status" value="1"/>
</dbReference>
<dbReference type="Proteomes" id="UP001172155">
    <property type="component" value="Unassembled WGS sequence"/>
</dbReference>
<dbReference type="InterPro" id="IPR045175">
    <property type="entry name" value="M28_fam"/>
</dbReference>
<keyword evidence="7" id="KW-0732">Signal</keyword>
<evidence type="ECO:0000313" key="11">
    <source>
        <dbReference type="Proteomes" id="UP001172155"/>
    </source>
</evidence>
<comment type="caution">
    <text evidence="10">The sequence shown here is derived from an EMBL/GenBank/DDBJ whole genome shotgun (WGS) entry which is preliminary data.</text>
</comment>
<dbReference type="GO" id="GO:0008235">
    <property type="term" value="F:metalloexopeptidase activity"/>
    <property type="evidence" value="ECO:0007669"/>
    <property type="project" value="InterPro"/>
</dbReference>
<dbReference type="SUPFAM" id="SSF53187">
    <property type="entry name" value="Zn-dependent exopeptidases"/>
    <property type="match status" value="1"/>
</dbReference>
<dbReference type="PANTHER" id="PTHR12147:SF26">
    <property type="entry name" value="PEPTIDASE M28 DOMAIN-CONTAINING PROTEIN"/>
    <property type="match status" value="1"/>
</dbReference>
<dbReference type="InterPro" id="IPR046450">
    <property type="entry name" value="PA_dom_sf"/>
</dbReference>
<evidence type="ECO:0000256" key="5">
    <source>
        <dbReference type="ARBA" id="ARBA00022801"/>
    </source>
</evidence>
<gene>
    <name evidence="10" type="ORF">B0T18DRAFT_433728</name>
</gene>
<keyword evidence="4 7" id="KW-0479">Metal-binding</keyword>
<feature type="chain" id="PRO_5041489757" description="Peptide hydrolase" evidence="7">
    <location>
        <begin position="23"/>
        <end position="498"/>
    </location>
</feature>
<evidence type="ECO:0000259" key="8">
    <source>
        <dbReference type="Pfam" id="PF02225"/>
    </source>
</evidence>
<dbReference type="Pfam" id="PF04389">
    <property type="entry name" value="Peptidase_M28"/>
    <property type="match status" value="1"/>
</dbReference>
<dbReference type="CDD" id="cd04816">
    <property type="entry name" value="PA_SaNapH_like"/>
    <property type="match status" value="1"/>
</dbReference>
<proteinExistence type="inferred from homology"/>
<evidence type="ECO:0000256" key="1">
    <source>
        <dbReference type="ARBA" id="ARBA00001947"/>
    </source>
</evidence>
<accession>A0AA40KBB6</accession>
<dbReference type="EMBL" id="JAUKUD010000001">
    <property type="protein sequence ID" value="KAK0752686.1"/>
    <property type="molecule type" value="Genomic_DNA"/>
</dbReference>
<feature type="signal peptide" evidence="7">
    <location>
        <begin position="1"/>
        <end position="22"/>
    </location>
</feature>
<name>A0AA40KBB6_9PEZI</name>
<dbReference type="AlphaFoldDB" id="A0AA40KBB6"/>
<keyword evidence="11" id="KW-1185">Reference proteome</keyword>
<comment type="similarity">
    <text evidence="2">Belongs to the peptidase M28 family. M28B subfamily.</text>
</comment>
<dbReference type="GO" id="GO:0006508">
    <property type="term" value="P:proteolysis"/>
    <property type="evidence" value="ECO:0007669"/>
    <property type="project" value="UniProtKB-KW"/>
</dbReference>
<evidence type="ECO:0000259" key="9">
    <source>
        <dbReference type="Pfam" id="PF04389"/>
    </source>
</evidence>
<dbReference type="InterPro" id="IPR003137">
    <property type="entry name" value="PA_domain"/>
</dbReference>
<feature type="domain" description="Peptidase M28" evidence="9">
    <location>
        <begin position="246"/>
        <end position="442"/>
    </location>
</feature>
<organism evidence="10 11">
    <name type="scientific">Schizothecium vesticola</name>
    <dbReference type="NCBI Taxonomy" id="314040"/>
    <lineage>
        <taxon>Eukaryota</taxon>
        <taxon>Fungi</taxon>
        <taxon>Dikarya</taxon>
        <taxon>Ascomycota</taxon>
        <taxon>Pezizomycotina</taxon>
        <taxon>Sordariomycetes</taxon>
        <taxon>Sordariomycetidae</taxon>
        <taxon>Sordariales</taxon>
        <taxon>Schizotheciaceae</taxon>
        <taxon>Schizothecium</taxon>
    </lineage>
</organism>
<keyword evidence="5 7" id="KW-0378">Hydrolase</keyword>
<dbReference type="PANTHER" id="PTHR12147">
    <property type="entry name" value="METALLOPEPTIDASE M28 FAMILY MEMBER"/>
    <property type="match status" value="1"/>
</dbReference>
<evidence type="ECO:0000256" key="4">
    <source>
        <dbReference type="ARBA" id="ARBA00022723"/>
    </source>
</evidence>
<reference evidence="10" key="1">
    <citation type="submission" date="2023-06" db="EMBL/GenBank/DDBJ databases">
        <title>Genome-scale phylogeny and comparative genomics of the fungal order Sordariales.</title>
        <authorList>
            <consortium name="Lawrence Berkeley National Laboratory"/>
            <person name="Hensen N."/>
            <person name="Bonometti L."/>
            <person name="Westerberg I."/>
            <person name="Brannstrom I.O."/>
            <person name="Guillou S."/>
            <person name="Cros-Aarteil S."/>
            <person name="Calhoun S."/>
            <person name="Haridas S."/>
            <person name="Kuo A."/>
            <person name="Mondo S."/>
            <person name="Pangilinan J."/>
            <person name="Riley R."/>
            <person name="LaButti K."/>
            <person name="Andreopoulos B."/>
            <person name="Lipzen A."/>
            <person name="Chen C."/>
            <person name="Yanf M."/>
            <person name="Daum C."/>
            <person name="Ng V."/>
            <person name="Clum A."/>
            <person name="Steindorff A."/>
            <person name="Ohm R."/>
            <person name="Martin F."/>
            <person name="Silar P."/>
            <person name="Natvig D."/>
            <person name="Lalanne C."/>
            <person name="Gautier V."/>
            <person name="Ament-velasquez S.L."/>
            <person name="Kruys A."/>
            <person name="Hutchinson M.I."/>
            <person name="Powell A.J."/>
            <person name="Barry K."/>
            <person name="Miller A.N."/>
            <person name="Grigoriev I.V."/>
            <person name="Debuchy R."/>
            <person name="Gladieux P."/>
            <person name="Thoren M.H."/>
            <person name="Johannesson H."/>
        </authorList>
    </citation>
    <scope>NUCLEOTIDE SEQUENCE</scope>
    <source>
        <strain evidence="10">SMH3187-1</strain>
    </source>
</reference>
<dbReference type="Pfam" id="PF02225">
    <property type="entry name" value="PA"/>
    <property type="match status" value="1"/>
</dbReference>
<protein>
    <recommendedName>
        <fullName evidence="7">Peptide hydrolase</fullName>
        <ecNumber evidence="7">3.4.-.-</ecNumber>
    </recommendedName>
</protein>
<evidence type="ECO:0000256" key="7">
    <source>
        <dbReference type="RuleBase" id="RU361240"/>
    </source>
</evidence>
<dbReference type="InterPro" id="IPR007484">
    <property type="entry name" value="Peptidase_M28"/>
</dbReference>